<proteinExistence type="predicted"/>
<dbReference type="AlphaFoldDB" id="A0A6J2YQQ4"/>
<evidence type="ECO:0000313" key="3">
    <source>
        <dbReference type="RefSeq" id="XP_030766379.1"/>
    </source>
</evidence>
<accession>A0A6J2YQQ4</accession>
<sequence length="370" mass="42382">MALVSSAWVFEENKNCYCYWPTYLKSTSKREKAVKNHEELDTEKCQICAVNIKYSTAKYDSALYKLKIYEEEENSQIESEIENNKSRRVCKSYIRNRKSEYEYSSGSSEDDLLPPKIPQPEKFVYVQDIPFSDSAGSQKEKGFNNMNKKQELTTEKNCQLKVINNHKYLNQPIKAQLKSNINTDSSNTSFISSISASNSCSNCYTCKSNEALLKELMKSMEKISQDLKHLIQINQVKENENLIDVDDIHCSNTFDDLKELNVLLENEEQFKTLCMKLSLVGGKDVATCTRKILSRLISHQLTLNLNWTGRNEKSGLKELGNVVKVIVASVRRNPNSKNGTADEIEHVIKTWLRNAADRDGGRVRRNKNTN</sequence>
<dbReference type="RefSeq" id="XP_030766379.1">
    <property type="nucleotide sequence ID" value="XM_030910519.1"/>
</dbReference>
<gene>
    <name evidence="2 3 4" type="primary">LOC115890328</name>
</gene>
<dbReference type="Proteomes" id="UP000504635">
    <property type="component" value="Unplaced"/>
</dbReference>
<keyword evidence="1" id="KW-1185">Reference proteome</keyword>
<organism evidence="1 2">
    <name type="scientific">Sitophilus oryzae</name>
    <name type="common">Rice weevil</name>
    <name type="synonym">Curculio oryzae</name>
    <dbReference type="NCBI Taxonomy" id="7048"/>
    <lineage>
        <taxon>Eukaryota</taxon>
        <taxon>Metazoa</taxon>
        <taxon>Ecdysozoa</taxon>
        <taxon>Arthropoda</taxon>
        <taxon>Hexapoda</taxon>
        <taxon>Insecta</taxon>
        <taxon>Pterygota</taxon>
        <taxon>Neoptera</taxon>
        <taxon>Endopterygota</taxon>
        <taxon>Coleoptera</taxon>
        <taxon>Polyphaga</taxon>
        <taxon>Cucujiformia</taxon>
        <taxon>Curculionidae</taxon>
        <taxon>Dryophthorinae</taxon>
        <taxon>Sitophilus</taxon>
    </lineage>
</organism>
<protein>
    <submittedName>
        <fullName evidence="2 3">Uncharacterized protein LOC115890328</fullName>
    </submittedName>
</protein>
<dbReference type="KEGG" id="soy:115890328"/>
<evidence type="ECO:0000313" key="1">
    <source>
        <dbReference type="Proteomes" id="UP000504635"/>
    </source>
</evidence>
<dbReference type="RefSeq" id="XP_030766380.1">
    <property type="nucleotide sequence ID" value="XM_030910520.1"/>
</dbReference>
<evidence type="ECO:0000313" key="2">
    <source>
        <dbReference type="RefSeq" id="XP_030766378.1"/>
    </source>
</evidence>
<reference evidence="2 3" key="1">
    <citation type="submission" date="2025-04" db="UniProtKB">
        <authorList>
            <consortium name="RefSeq"/>
        </authorList>
    </citation>
    <scope>IDENTIFICATION</scope>
    <source>
        <tissue evidence="2 3">Gonads</tissue>
    </source>
</reference>
<name>A0A6J2YQQ4_SITOR</name>
<dbReference type="GeneID" id="115890328"/>
<dbReference type="OrthoDB" id="6780942at2759"/>
<evidence type="ECO:0000313" key="4">
    <source>
        <dbReference type="RefSeq" id="XP_030766380.1"/>
    </source>
</evidence>
<dbReference type="RefSeq" id="XP_030766378.1">
    <property type="nucleotide sequence ID" value="XM_030910518.1"/>
</dbReference>
<dbReference type="PANTHER" id="PTHR34153:SF2">
    <property type="entry name" value="SI:CH211-262H13.3-RELATED"/>
    <property type="match status" value="1"/>
</dbReference>
<dbReference type="PANTHER" id="PTHR34153">
    <property type="entry name" value="SI:CH211-262H13.3-RELATED-RELATED"/>
    <property type="match status" value="1"/>
</dbReference>